<reference evidence="2 3" key="1">
    <citation type="submission" date="2022-05" db="EMBL/GenBank/DDBJ databases">
        <authorList>
            <consortium name="Genoscope - CEA"/>
            <person name="William W."/>
        </authorList>
    </citation>
    <scope>NUCLEOTIDE SEQUENCE [LARGE SCALE GENOMIC DNA]</scope>
</reference>
<feature type="compositionally biased region" description="Basic and acidic residues" evidence="1">
    <location>
        <begin position="1"/>
        <end position="15"/>
    </location>
</feature>
<evidence type="ECO:0000313" key="3">
    <source>
        <dbReference type="Proteomes" id="UP001159428"/>
    </source>
</evidence>
<evidence type="ECO:0000256" key="1">
    <source>
        <dbReference type="SAM" id="MobiDB-lite"/>
    </source>
</evidence>
<proteinExistence type="predicted"/>
<accession>A0AAU9W0G8</accession>
<comment type="caution">
    <text evidence="2">The sequence shown here is derived from an EMBL/GenBank/DDBJ whole genome shotgun (WGS) entry which is preliminary data.</text>
</comment>
<dbReference type="Proteomes" id="UP001159428">
    <property type="component" value="Unassembled WGS sequence"/>
</dbReference>
<gene>
    <name evidence="2" type="ORF">PMEA_00030990</name>
</gene>
<sequence length="222" mass="25333">MKKFRSEESKSKPDHQPSFQQSSDSEGENVPVAVDDPQLRAKTDRVLAGHLNSDESRTIPKYTSPDIQNEFIEFCGDYIRKLLLRDCNTAHSFAFLADEATDSGAKEQISVCIRFVQRKEGENKEEAHSLNLAIGRAFGEPLIRNMLTTVQTIAFAFDYSAKRLLAFQEPLDQNVQVREEMDRRAKLRTLCETRWVNRADAPSVQRSHSSFRCSRSCPRMAM</sequence>
<name>A0AAU9W0G8_9CNID</name>
<dbReference type="InterPro" id="IPR052958">
    <property type="entry name" value="IFN-induced_PKR_regulator"/>
</dbReference>
<dbReference type="EMBL" id="CALNXJ010000007">
    <property type="protein sequence ID" value="CAH3044163.1"/>
    <property type="molecule type" value="Genomic_DNA"/>
</dbReference>
<evidence type="ECO:0000313" key="2">
    <source>
        <dbReference type="EMBL" id="CAH3044163.1"/>
    </source>
</evidence>
<protein>
    <recommendedName>
        <fullName evidence="4">DUF4371 domain-containing protein</fullName>
    </recommendedName>
</protein>
<organism evidence="2 3">
    <name type="scientific">Pocillopora meandrina</name>
    <dbReference type="NCBI Taxonomy" id="46732"/>
    <lineage>
        <taxon>Eukaryota</taxon>
        <taxon>Metazoa</taxon>
        <taxon>Cnidaria</taxon>
        <taxon>Anthozoa</taxon>
        <taxon>Hexacorallia</taxon>
        <taxon>Scleractinia</taxon>
        <taxon>Astrocoeniina</taxon>
        <taxon>Pocilloporidae</taxon>
        <taxon>Pocillopora</taxon>
    </lineage>
</organism>
<evidence type="ECO:0008006" key="4">
    <source>
        <dbReference type="Google" id="ProtNLM"/>
    </source>
</evidence>
<keyword evidence="3" id="KW-1185">Reference proteome</keyword>
<dbReference type="PANTHER" id="PTHR46289">
    <property type="entry name" value="52 KDA REPRESSOR OF THE INHIBITOR OF THE PROTEIN KINASE-LIKE PROTEIN-RELATED"/>
    <property type="match status" value="1"/>
</dbReference>
<dbReference type="AlphaFoldDB" id="A0AAU9W0G8"/>
<dbReference type="PANTHER" id="PTHR46289:SF14">
    <property type="entry name" value="DUF4371 DOMAIN-CONTAINING PROTEIN"/>
    <property type="match status" value="1"/>
</dbReference>
<feature type="region of interest" description="Disordered" evidence="1">
    <location>
        <begin position="1"/>
        <end position="39"/>
    </location>
</feature>